<feature type="region of interest" description="Disordered" evidence="1">
    <location>
        <begin position="215"/>
        <end position="237"/>
    </location>
</feature>
<feature type="region of interest" description="Disordered" evidence="1">
    <location>
        <begin position="1"/>
        <end position="168"/>
    </location>
</feature>
<dbReference type="Proteomes" id="UP000318801">
    <property type="component" value="Unassembled WGS sequence"/>
</dbReference>
<feature type="compositionally biased region" description="Polar residues" evidence="1">
    <location>
        <begin position="70"/>
        <end position="85"/>
    </location>
</feature>
<evidence type="ECO:0000313" key="3">
    <source>
        <dbReference type="Proteomes" id="UP000318801"/>
    </source>
</evidence>
<comment type="caution">
    <text evidence="2">The sequence shown here is derived from an EMBL/GenBank/DDBJ whole genome shotgun (WGS) entry which is preliminary data.</text>
</comment>
<proteinExistence type="predicted"/>
<gene>
    <name evidence="2" type="ORF">FJU08_18745</name>
</gene>
<organism evidence="2 3">
    <name type="scientific">Martelella alba</name>
    <dbReference type="NCBI Taxonomy" id="2590451"/>
    <lineage>
        <taxon>Bacteria</taxon>
        <taxon>Pseudomonadati</taxon>
        <taxon>Pseudomonadota</taxon>
        <taxon>Alphaproteobacteria</taxon>
        <taxon>Hyphomicrobiales</taxon>
        <taxon>Aurantimonadaceae</taxon>
        <taxon>Martelella</taxon>
    </lineage>
</organism>
<evidence type="ECO:0000256" key="1">
    <source>
        <dbReference type="SAM" id="MobiDB-lite"/>
    </source>
</evidence>
<accession>A0A506U450</accession>
<reference evidence="2 3" key="1">
    <citation type="submission" date="2019-06" db="EMBL/GenBank/DDBJ databases">
        <authorList>
            <person name="Li M."/>
        </authorList>
    </citation>
    <scope>NUCLEOTIDE SEQUENCE [LARGE SCALE GENOMIC DNA]</scope>
    <source>
        <strain evidence="2 3">BGMRC2036</strain>
    </source>
</reference>
<protein>
    <submittedName>
        <fullName evidence="2">Uncharacterized protein</fullName>
    </submittedName>
</protein>
<evidence type="ECO:0000313" key="2">
    <source>
        <dbReference type="EMBL" id="TPW28081.1"/>
    </source>
</evidence>
<feature type="compositionally biased region" description="Low complexity" evidence="1">
    <location>
        <begin position="91"/>
        <end position="107"/>
    </location>
</feature>
<feature type="compositionally biased region" description="Pro residues" evidence="1">
    <location>
        <begin position="119"/>
        <end position="134"/>
    </location>
</feature>
<dbReference type="RefSeq" id="WP_141150577.1">
    <property type="nucleotide sequence ID" value="NZ_VHLG01000014.1"/>
</dbReference>
<dbReference type="AlphaFoldDB" id="A0A506U450"/>
<dbReference type="EMBL" id="VHLG01000014">
    <property type="protein sequence ID" value="TPW28081.1"/>
    <property type="molecule type" value="Genomic_DNA"/>
</dbReference>
<name>A0A506U450_9HYPH</name>
<sequence length="237" mass="26019">MSENISAATAEKKERGDALSFLLARLPPPPLENALSGQQTGKPSPAPKPKLSAREFETRKQRAASDPIHGTTTRMQSPSVSSANARLTERSQSAASSSARMSNISIIPSEPNFEAPTPDDIPPQPNYPAPPPPARRYIKGKNADKRPNNSSPTVARMQDRGKTRQAKPKSFVKLMKEIWSKIGICTQNKVKPMPAAHMAIIQSNQNHHPLKPALKQPMKSRGRHHISFEPPVQITRL</sequence>
<keyword evidence="3" id="KW-1185">Reference proteome</keyword>